<dbReference type="GO" id="GO:0005737">
    <property type="term" value="C:cytoplasm"/>
    <property type="evidence" value="ECO:0007669"/>
    <property type="project" value="UniProtKB-ARBA"/>
</dbReference>
<dbReference type="SUPFAM" id="SSF47781">
    <property type="entry name" value="RuvA domain 2-like"/>
    <property type="match status" value="2"/>
</dbReference>
<dbReference type="Pfam" id="PF12836">
    <property type="entry name" value="HHH_3"/>
    <property type="match status" value="1"/>
</dbReference>
<dbReference type="PROSITE" id="PS50126">
    <property type="entry name" value="S1"/>
    <property type="match status" value="1"/>
</dbReference>
<name>A0A645CTK4_9ZZZZ</name>
<organism evidence="2">
    <name type="scientific">bioreactor metagenome</name>
    <dbReference type="NCBI Taxonomy" id="1076179"/>
    <lineage>
        <taxon>unclassified sequences</taxon>
        <taxon>metagenomes</taxon>
        <taxon>ecological metagenomes</taxon>
    </lineage>
</organism>
<dbReference type="PANTHER" id="PTHR10724:SF10">
    <property type="entry name" value="S1 RNA-BINDING DOMAIN-CONTAINING PROTEIN 1"/>
    <property type="match status" value="1"/>
</dbReference>
<dbReference type="PANTHER" id="PTHR10724">
    <property type="entry name" value="30S RIBOSOMAL PROTEIN S1"/>
    <property type="match status" value="1"/>
</dbReference>
<dbReference type="SUPFAM" id="SSF53098">
    <property type="entry name" value="Ribonuclease H-like"/>
    <property type="match status" value="1"/>
</dbReference>
<dbReference type="InterPro" id="IPR010994">
    <property type="entry name" value="RuvA_2-like"/>
</dbReference>
<feature type="domain" description="S1 motif" evidence="1">
    <location>
        <begin position="219"/>
        <end position="288"/>
    </location>
</feature>
<dbReference type="Gene3D" id="3.30.420.140">
    <property type="entry name" value="YqgF/RNase H-like domain"/>
    <property type="match status" value="1"/>
</dbReference>
<dbReference type="Pfam" id="PF17674">
    <property type="entry name" value="HHH_9"/>
    <property type="match status" value="1"/>
</dbReference>
<dbReference type="FunFam" id="2.40.50.140:FF:000051">
    <property type="entry name" value="RNA-binding transcriptional accessory protein"/>
    <property type="match status" value="1"/>
</dbReference>
<dbReference type="AlphaFoldDB" id="A0A645CTK4"/>
<sequence length="290" mass="31695">MSLRSAISIARRIQDPLAELVKIDPKAIGVGQYQHDMQAKELNQSLDGVVENCVSSVGADLNTASAALLSHIAGINTKAAGNIVAYRTKKAFKNRQDLLQVAGIKEKTFVQCAGFLRVFNSDEILDNTAVHPESYAAAKALLSLLDYPISAVKDRQLADFDQRIAAFGLEKLADQLKIGLPTLNGIITELKKPGRDSRDELPQPILRSDILDISYLKPGMELIGTVRNVADFGAFVDVGVHQDGLVHISKLSKNFVKRALDVVSIGDIIKVRVIEIDVAKKRISLERVFE</sequence>
<dbReference type="InterPro" id="IPR037027">
    <property type="entry name" value="YqgF/RNaseH-like_dom_sf"/>
</dbReference>
<dbReference type="GO" id="GO:0006139">
    <property type="term" value="P:nucleobase-containing compound metabolic process"/>
    <property type="evidence" value="ECO:0007669"/>
    <property type="project" value="InterPro"/>
</dbReference>
<dbReference type="InterPro" id="IPR012337">
    <property type="entry name" value="RNaseH-like_sf"/>
</dbReference>
<dbReference type="SUPFAM" id="SSF50249">
    <property type="entry name" value="Nucleic acid-binding proteins"/>
    <property type="match status" value="1"/>
</dbReference>
<reference evidence="2" key="1">
    <citation type="submission" date="2019-08" db="EMBL/GenBank/DDBJ databases">
        <authorList>
            <person name="Kucharzyk K."/>
            <person name="Murdoch R.W."/>
            <person name="Higgins S."/>
            <person name="Loffler F."/>
        </authorList>
    </citation>
    <scope>NUCLEOTIDE SEQUENCE</scope>
</reference>
<protein>
    <submittedName>
        <fullName evidence="2">Protein YhgF</fullName>
    </submittedName>
</protein>
<proteinExistence type="predicted"/>
<accession>A0A645CTK4</accession>
<dbReference type="GO" id="GO:0003729">
    <property type="term" value="F:mRNA binding"/>
    <property type="evidence" value="ECO:0007669"/>
    <property type="project" value="UniProtKB-ARBA"/>
</dbReference>
<evidence type="ECO:0000259" key="1">
    <source>
        <dbReference type="PROSITE" id="PS50126"/>
    </source>
</evidence>
<dbReference type="InterPro" id="IPR044146">
    <property type="entry name" value="S1_Tex"/>
</dbReference>
<dbReference type="InterPro" id="IPR041692">
    <property type="entry name" value="HHH_9"/>
</dbReference>
<comment type="caution">
    <text evidence="2">The sequence shown here is derived from an EMBL/GenBank/DDBJ whole genome shotgun (WGS) entry which is preliminary data.</text>
</comment>
<dbReference type="SMART" id="SM00316">
    <property type="entry name" value="S1"/>
    <property type="match status" value="1"/>
</dbReference>
<dbReference type="CDD" id="cd05685">
    <property type="entry name" value="S1_Tex"/>
    <property type="match status" value="1"/>
</dbReference>
<gene>
    <name evidence="2" type="primary">yhgF_31</name>
    <name evidence="2" type="ORF">SDC9_127487</name>
</gene>
<dbReference type="EMBL" id="VSSQ01030053">
    <property type="protein sequence ID" value="MPM80440.1"/>
    <property type="molecule type" value="Genomic_DNA"/>
</dbReference>
<dbReference type="GO" id="GO:0003735">
    <property type="term" value="F:structural constituent of ribosome"/>
    <property type="evidence" value="ECO:0007669"/>
    <property type="project" value="TreeGrafter"/>
</dbReference>
<dbReference type="InterPro" id="IPR023323">
    <property type="entry name" value="Tex-like_dom_sf"/>
</dbReference>
<dbReference type="Gene3D" id="2.40.50.140">
    <property type="entry name" value="Nucleic acid-binding proteins"/>
    <property type="match status" value="1"/>
</dbReference>
<dbReference type="InterPro" id="IPR003029">
    <property type="entry name" value="S1_domain"/>
</dbReference>
<dbReference type="Gene3D" id="1.10.3500.10">
    <property type="entry name" value="Tex N-terminal region-like"/>
    <property type="match status" value="1"/>
</dbReference>
<dbReference type="InterPro" id="IPR012340">
    <property type="entry name" value="NA-bd_OB-fold"/>
</dbReference>
<dbReference type="FunFam" id="1.10.150.310:FF:000002">
    <property type="entry name" value="Putative transcription modulator/accessory protein"/>
    <property type="match status" value="1"/>
</dbReference>
<dbReference type="Pfam" id="PF00575">
    <property type="entry name" value="S1"/>
    <property type="match status" value="1"/>
</dbReference>
<dbReference type="InterPro" id="IPR050437">
    <property type="entry name" value="Ribos_protein_bS1-like"/>
</dbReference>
<dbReference type="Gene3D" id="1.10.150.310">
    <property type="entry name" value="Tex RuvX-like domain-like"/>
    <property type="match status" value="1"/>
</dbReference>
<evidence type="ECO:0000313" key="2">
    <source>
        <dbReference type="EMBL" id="MPM80440.1"/>
    </source>
</evidence>
<dbReference type="GO" id="GO:0006412">
    <property type="term" value="P:translation"/>
    <property type="evidence" value="ECO:0007669"/>
    <property type="project" value="TreeGrafter"/>
</dbReference>